<protein>
    <submittedName>
        <fullName evidence="8">MFS-type transporter</fullName>
    </submittedName>
</protein>
<evidence type="ECO:0000313" key="8">
    <source>
        <dbReference type="EMBL" id="TVY45226.1"/>
    </source>
</evidence>
<feature type="transmembrane region" description="Helical" evidence="6">
    <location>
        <begin position="122"/>
        <end position="147"/>
    </location>
</feature>
<reference evidence="8 9" key="1">
    <citation type="submission" date="2018-05" db="EMBL/GenBank/DDBJ databases">
        <title>Genome sequencing and assembly of the regulated plant pathogen Lachnellula willkommii and related sister species for the development of diagnostic species identification markers.</title>
        <authorList>
            <person name="Giroux E."/>
            <person name="Bilodeau G."/>
        </authorList>
    </citation>
    <scope>NUCLEOTIDE SEQUENCE [LARGE SCALE GENOMIC DNA]</scope>
    <source>
        <strain evidence="8 9">CBS 197.66</strain>
    </source>
</reference>
<feature type="domain" description="Major facilitator superfamily (MFS) profile" evidence="7">
    <location>
        <begin position="56"/>
        <end position="548"/>
    </location>
</feature>
<evidence type="ECO:0000256" key="3">
    <source>
        <dbReference type="ARBA" id="ARBA00022692"/>
    </source>
</evidence>
<feature type="transmembrane region" description="Helical" evidence="6">
    <location>
        <begin position="526"/>
        <end position="543"/>
    </location>
</feature>
<dbReference type="GO" id="GO:0005886">
    <property type="term" value="C:plasma membrane"/>
    <property type="evidence" value="ECO:0007669"/>
    <property type="project" value="TreeGrafter"/>
</dbReference>
<dbReference type="PANTHER" id="PTHR23501">
    <property type="entry name" value="MAJOR FACILITATOR SUPERFAMILY"/>
    <property type="match status" value="1"/>
</dbReference>
<feature type="transmembrane region" description="Helical" evidence="6">
    <location>
        <begin position="178"/>
        <end position="199"/>
    </location>
</feature>
<feature type="transmembrane region" description="Helical" evidence="6">
    <location>
        <begin position="53"/>
        <end position="78"/>
    </location>
</feature>
<dbReference type="AlphaFoldDB" id="A0A8H8S4B4"/>
<feature type="transmembrane region" description="Helical" evidence="6">
    <location>
        <begin position="244"/>
        <end position="264"/>
    </location>
</feature>
<keyword evidence="9" id="KW-1185">Reference proteome</keyword>
<dbReference type="PROSITE" id="PS50850">
    <property type="entry name" value="MFS"/>
    <property type="match status" value="1"/>
</dbReference>
<accession>A0A8H8S4B4</accession>
<feature type="transmembrane region" description="Helical" evidence="6">
    <location>
        <begin position="348"/>
        <end position="370"/>
    </location>
</feature>
<evidence type="ECO:0000256" key="4">
    <source>
        <dbReference type="ARBA" id="ARBA00022989"/>
    </source>
</evidence>
<dbReference type="OrthoDB" id="10021397at2759"/>
<name>A0A8H8S4B4_9HELO</name>
<evidence type="ECO:0000256" key="5">
    <source>
        <dbReference type="ARBA" id="ARBA00023136"/>
    </source>
</evidence>
<dbReference type="EMBL" id="QGMJ01000018">
    <property type="protein sequence ID" value="TVY45226.1"/>
    <property type="molecule type" value="Genomic_DNA"/>
</dbReference>
<dbReference type="PANTHER" id="PTHR23501:SF158">
    <property type="entry name" value="TRANSPORTER, PUTATIVE (AFU_ORTHOLOGUE AFUA_5G14490)-RELATED"/>
    <property type="match status" value="1"/>
</dbReference>
<comment type="similarity">
    <text evidence="2">Belongs to the major facilitator superfamily. TCR/Tet family.</text>
</comment>
<gene>
    <name evidence="8" type="ORF">LSUB1_G001794</name>
</gene>
<comment type="subcellular location">
    <subcellularLocation>
        <location evidence="1">Membrane</location>
        <topology evidence="1">Multi-pass membrane protein</topology>
    </subcellularLocation>
</comment>
<dbReference type="InterPro" id="IPR011701">
    <property type="entry name" value="MFS"/>
</dbReference>
<dbReference type="GO" id="GO:0022857">
    <property type="term" value="F:transmembrane transporter activity"/>
    <property type="evidence" value="ECO:0007669"/>
    <property type="project" value="InterPro"/>
</dbReference>
<feature type="transmembrane region" description="Helical" evidence="6">
    <location>
        <begin position="406"/>
        <end position="431"/>
    </location>
</feature>
<dbReference type="CDD" id="cd17502">
    <property type="entry name" value="MFS_Azr1_MDR_like"/>
    <property type="match status" value="1"/>
</dbReference>
<feature type="transmembrane region" description="Helical" evidence="6">
    <location>
        <begin position="443"/>
        <end position="466"/>
    </location>
</feature>
<feature type="transmembrane region" description="Helical" evidence="6">
    <location>
        <begin position="211"/>
        <end position="232"/>
    </location>
</feature>
<sequence length="570" mass="60757">MDIITASEPQSVLAGPSAKSLAAEVAPCDNPIPIEPLNFMDSDNPKVRTKLRLYAILSALYLSLFVAALDQTIIAISIPTICDDLHSASGYVWVGGAYLLANAASGPIWAKCSDIWGRKHMLLIAVGLFAAASILAALSTTMPMLIAGRALQGTASGGMIQLAIITISDLFSVRKRSLYMGYVGFVWALAGSAGPLIGGALTEFKTWRWCFWINLPICGTTFVLLLLFLDVHNPRTKLGEGIKAVDWLGTLSILAVTLLLFLGLNFGGAAFPWSSPKVICLVVFGTLMIGFFIFSQQRLAKYPLMPLGVFKSWSNNAIFLVVFSHGMVLLGIEYYMPLYFQSVRQASPLHAGVLLLPLIVTQAVVEILSGTVINRTGRYREVIWAGVTLMMIGTGLYILLGSGTSVAMVVGLQIFGGLGPGLLFQGPMIAIQSTVSQADTAAAIASLGFIRNLAMALSIVVGGVVFQNSMDSRQSSLAAAGLNETVLAALSGTNAAANVGVPRTIQDASQRQVALEAFAFSVRNMFILYTCLAAVALVASVFIKHRVLNTEHTETKTGIQQLKKAEITEG</sequence>
<dbReference type="Pfam" id="PF07690">
    <property type="entry name" value="MFS_1"/>
    <property type="match status" value="1"/>
</dbReference>
<keyword evidence="3 6" id="KW-0812">Transmembrane</keyword>
<feature type="transmembrane region" description="Helical" evidence="6">
    <location>
        <begin position="316"/>
        <end position="336"/>
    </location>
</feature>
<comment type="caution">
    <text evidence="8">The sequence shown here is derived from an EMBL/GenBank/DDBJ whole genome shotgun (WGS) entry which is preliminary data.</text>
</comment>
<dbReference type="InterPro" id="IPR036259">
    <property type="entry name" value="MFS_trans_sf"/>
</dbReference>
<dbReference type="FunFam" id="1.20.1720.10:FF:000014">
    <property type="entry name" value="MFS drug transporter, putative"/>
    <property type="match status" value="1"/>
</dbReference>
<feature type="transmembrane region" description="Helical" evidence="6">
    <location>
        <begin position="382"/>
        <end position="400"/>
    </location>
</feature>
<proteinExistence type="inferred from homology"/>
<dbReference type="InterPro" id="IPR020846">
    <property type="entry name" value="MFS_dom"/>
</dbReference>
<organism evidence="8 9">
    <name type="scientific">Lachnellula subtilissima</name>
    <dbReference type="NCBI Taxonomy" id="602034"/>
    <lineage>
        <taxon>Eukaryota</taxon>
        <taxon>Fungi</taxon>
        <taxon>Dikarya</taxon>
        <taxon>Ascomycota</taxon>
        <taxon>Pezizomycotina</taxon>
        <taxon>Leotiomycetes</taxon>
        <taxon>Helotiales</taxon>
        <taxon>Lachnaceae</taxon>
        <taxon>Lachnellula</taxon>
    </lineage>
</organism>
<keyword evidence="5 6" id="KW-0472">Membrane</keyword>
<keyword evidence="4 6" id="KW-1133">Transmembrane helix</keyword>
<evidence type="ECO:0000256" key="1">
    <source>
        <dbReference type="ARBA" id="ARBA00004141"/>
    </source>
</evidence>
<evidence type="ECO:0000313" key="9">
    <source>
        <dbReference type="Proteomes" id="UP000462212"/>
    </source>
</evidence>
<dbReference type="PRINTS" id="PR01036">
    <property type="entry name" value="TCRTETB"/>
</dbReference>
<evidence type="ECO:0000256" key="6">
    <source>
        <dbReference type="SAM" id="Phobius"/>
    </source>
</evidence>
<evidence type="ECO:0000256" key="2">
    <source>
        <dbReference type="ARBA" id="ARBA00007520"/>
    </source>
</evidence>
<feature type="transmembrane region" description="Helical" evidence="6">
    <location>
        <begin position="276"/>
        <end position="295"/>
    </location>
</feature>
<dbReference type="Gene3D" id="1.20.1250.20">
    <property type="entry name" value="MFS general substrate transporter like domains"/>
    <property type="match status" value="2"/>
</dbReference>
<feature type="transmembrane region" description="Helical" evidence="6">
    <location>
        <begin position="90"/>
        <end position="110"/>
    </location>
</feature>
<evidence type="ECO:0000259" key="7">
    <source>
        <dbReference type="PROSITE" id="PS50850"/>
    </source>
</evidence>
<dbReference type="SUPFAM" id="SSF103473">
    <property type="entry name" value="MFS general substrate transporter"/>
    <property type="match status" value="1"/>
</dbReference>
<dbReference type="Proteomes" id="UP000462212">
    <property type="component" value="Unassembled WGS sequence"/>
</dbReference>